<dbReference type="AlphaFoldDB" id="A0A8H7Y6L4"/>
<evidence type="ECO:0000313" key="4">
    <source>
        <dbReference type="EMBL" id="KAG5173648.1"/>
    </source>
</evidence>
<sequence>MPKQVPNKGKGNSGDSRGTVYVESSDEEQDDDAWTSSPGRQNGKAVMNYTTPVAPKKSDTRHTPALNPLKTSSPFTIATPQSHGKPSNIPSSSRTGVLDVRTPVKDVSKTASISSSISSGIDSAFKNLNLGRGSPTKETRIREKPIIIDDSDNDEDNVTTRKTPKSQPQPSKKLNQTLPIISDQPGTDAAVVRFANSLFCADLEQCIIAHCDETQKMLDNNLIAWGTQYELARGVANGAWTWANVRENIAKLQGKSADSAYRVRSVLRGQENMLKESIDLSLWQELDREQDAIFENQGAGLGLNQSNQNWYGGQIQQLARLIGENGNYKIILEPMEKRRSHRFARFYGSRRFLQLRIPEQTLQKESHQVVKFLTRSFVLCGRIFVPFHSKEGSLYMVETDQNYGRLSMDFFGDQYRMPFCKFINWHNPLAEPKNYNQTITKYATRFAIGLSNSVPALEFQAKNIIFIDDITTDDWPEGKPNPPAEKLMTDGCGYINHSALHAIVKHMDYEALPAAVQGRIAGAKGLWILHPDDTSDEPKIWIRNSQNKIKYSEFDRSHRIFDLLGPSRPSSSICLSEQSIVNLFNNGVPAETLIRLMEEGLEEDVAPLMDWDRPHAMVFLWDAINKCGNVSGSRTQRISVALNRALGLKGRDWGRDNDDIDADEDGVEGADDGPTLNTGRNMYSGAPYALHEVAAELIQAGFHPAEMELLYDKIRWIVDSAMRTSIQKYRIPIPESLGAYIAPDYFGVLEEDEIFYQFSKPRKDPASSMLKHTLEGPVIIGRYPIMLGSDMKKVTACYYRELELFQDVVVLPIKGYRSLANQLSDGDMDGDQSIVIWAEDIVAPFKNTPLVEQPKDFMKDNFESGSKVQSVRDFCHNKYISPRATNEAFMAHLLANLNDSEVGLYNMMHKNAAIAYGYHDSKTIRLAYIFTTLLDASKTGHRLKQGIKAKDLAKYSNTSPDIQALKDKAPNRDILFLLNDAAKKKADELFERYEAKRPSKYDNQDKDLRSPYDDMFKFALEAKESQKMPKFLEELSNIRAHVNKAKDKWIIACAKAKEKQSPVKGKPFKKAKNEDLMLECTQAYAAPIEGIFLLKKQLKQIKASYAYCDSPKFAFTVAFLDLCHIKAAASPGGLAPSLRIFDDAKTISPSFLRALRAVDEDSIYS</sequence>
<organism evidence="4">
    <name type="scientific">Psilocybe cubensis</name>
    <name type="common">Psychedelic mushroom</name>
    <name type="synonym">Stropharia cubensis</name>
    <dbReference type="NCBI Taxonomy" id="181762"/>
    <lineage>
        <taxon>Eukaryota</taxon>
        <taxon>Fungi</taxon>
        <taxon>Dikarya</taxon>
        <taxon>Basidiomycota</taxon>
        <taxon>Agaricomycotina</taxon>
        <taxon>Agaricomycetes</taxon>
        <taxon>Agaricomycetidae</taxon>
        <taxon>Agaricales</taxon>
        <taxon>Agaricineae</taxon>
        <taxon>Strophariaceae</taxon>
        <taxon>Psilocybe</taxon>
    </lineage>
</organism>
<keyword evidence="1" id="KW-0548">Nucleotidyltransferase</keyword>
<comment type="catalytic activity">
    <reaction evidence="1">
        <text>RNA(n) + a ribonucleoside 5'-triphosphate = RNA(n+1) + diphosphate</text>
        <dbReference type="Rhea" id="RHEA:21248"/>
        <dbReference type="Rhea" id="RHEA-COMP:14527"/>
        <dbReference type="Rhea" id="RHEA-COMP:17342"/>
        <dbReference type="ChEBI" id="CHEBI:33019"/>
        <dbReference type="ChEBI" id="CHEBI:61557"/>
        <dbReference type="ChEBI" id="CHEBI:140395"/>
        <dbReference type="EC" id="2.7.7.48"/>
    </reaction>
</comment>
<feature type="region of interest" description="Disordered" evidence="2">
    <location>
        <begin position="657"/>
        <end position="678"/>
    </location>
</feature>
<feature type="region of interest" description="Disordered" evidence="2">
    <location>
        <begin position="1"/>
        <end position="96"/>
    </location>
</feature>
<dbReference type="Pfam" id="PF05183">
    <property type="entry name" value="RdRP"/>
    <property type="match status" value="1"/>
</dbReference>
<gene>
    <name evidence="4" type="ORF">JR316_000305</name>
</gene>
<dbReference type="EC" id="2.7.7.48" evidence="1"/>
<dbReference type="GO" id="GO:0003968">
    <property type="term" value="F:RNA-directed RNA polymerase activity"/>
    <property type="evidence" value="ECO:0007669"/>
    <property type="project" value="UniProtKB-KW"/>
</dbReference>
<evidence type="ECO:0000256" key="1">
    <source>
        <dbReference type="RuleBase" id="RU363098"/>
    </source>
</evidence>
<feature type="compositionally biased region" description="Polar residues" evidence="2">
    <location>
        <begin position="69"/>
        <end position="95"/>
    </location>
</feature>
<feature type="compositionally biased region" description="Acidic residues" evidence="2">
    <location>
        <begin position="658"/>
        <end position="671"/>
    </location>
</feature>
<reference evidence="4" key="1">
    <citation type="submission" date="2021-02" db="EMBL/GenBank/DDBJ databases">
        <title>Psilocybe cubensis genome.</title>
        <authorList>
            <person name="Mckernan K.J."/>
            <person name="Crawford S."/>
            <person name="Trippe A."/>
            <person name="Kane L.T."/>
            <person name="Mclaughlin S."/>
        </authorList>
    </citation>
    <scope>NUCLEOTIDE SEQUENCE [LARGE SCALE GENOMIC DNA]</scope>
    <source>
        <strain evidence="4">MGC-MH-2018</strain>
    </source>
</reference>
<proteinExistence type="inferred from homology"/>
<dbReference type="EMBL" id="JAFIQS010000001">
    <property type="protein sequence ID" value="KAG5173648.1"/>
    <property type="molecule type" value="Genomic_DNA"/>
</dbReference>
<accession>A0A8H7Y6L4</accession>
<dbReference type="PANTHER" id="PTHR23079:SF14">
    <property type="entry name" value="RNA-DEPENDENT RNA POLYMERASE"/>
    <property type="match status" value="1"/>
</dbReference>
<name>A0A8H7Y6L4_PSICU</name>
<comment type="similarity">
    <text evidence="1">Belongs to the RdRP family.</text>
</comment>
<dbReference type="PANTHER" id="PTHR23079">
    <property type="entry name" value="RNA-DEPENDENT RNA POLYMERASE"/>
    <property type="match status" value="1"/>
</dbReference>
<keyword evidence="1" id="KW-0694">RNA-binding</keyword>
<dbReference type="GO" id="GO:0031380">
    <property type="term" value="C:nuclear RNA-directed RNA polymerase complex"/>
    <property type="evidence" value="ECO:0007669"/>
    <property type="project" value="TreeGrafter"/>
</dbReference>
<protein>
    <recommendedName>
        <fullName evidence="1">RNA-dependent RNA polymerase</fullName>
        <ecNumber evidence="1">2.7.7.48</ecNumber>
    </recommendedName>
</protein>
<comment type="caution">
    <text evidence="4">The sequence shown here is derived from an EMBL/GenBank/DDBJ whole genome shotgun (WGS) entry which is preliminary data.</text>
</comment>
<dbReference type="InterPro" id="IPR057596">
    <property type="entry name" value="RDRP_core"/>
</dbReference>
<evidence type="ECO:0000259" key="3">
    <source>
        <dbReference type="Pfam" id="PF05183"/>
    </source>
</evidence>
<feature type="region of interest" description="Disordered" evidence="2">
    <location>
        <begin position="130"/>
        <end position="174"/>
    </location>
</feature>
<evidence type="ECO:0000256" key="2">
    <source>
        <dbReference type="SAM" id="MobiDB-lite"/>
    </source>
</evidence>
<feature type="compositionally biased region" description="Basic and acidic residues" evidence="2">
    <location>
        <begin position="135"/>
        <end position="147"/>
    </location>
</feature>
<dbReference type="InterPro" id="IPR007855">
    <property type="entry name" value="RDRP"/>
</dbReference>
<feature type="compositionally biased region" description="Acidic residues" evidence="2">
    <location>
        <begin position="24"/>
        <end position="33"/>
    </location>
</feature>
<keyword evidence="1" id="KW-0696">RNA-directed RNA polymerase</keyword>
<dbReference type="GO" id="GO:0003723">
    <property type="term" value="F:RNA binding"/>
    <property type="evidence" value="ECO:0007669"/>
    <property type="project" value="UniProtKB-KW"/>
</dbReference>
<feature type="domain" description="RDRP core" evidence="3">
    <location>
        <begin position="329"/>
        <end position="951"/>
    </location>
</feature>
<dbReference type="GO" id="GO:0030422">
    <property type="term" value="P:siRNA processing"/>
    <property type="evidence" value="ECO:0007669"/>
    <property type="project" value="TreeGrafter"/>
</dbReference>
<keyword evidence="1" id="KW-0808">Transferase</keyword>